<evidence type="ECO:0000256" key="2">
    <source>
        <dbReference type="SAM" id="MobiDB-lite"/>
    </source>
</evidence>
<evidence type="ECO:0000313" key="5">
    <source>
        <dbReference type="Proteomes" id="UP000315389"/>
    </source>
</evidence>
<dbReference type="AlphaFoldDB" id="A0A542ZX43"/>
<feature type="transmembrane region" description="Helical" evidence="3">
    <location>
        <begin position="309"/>
        <end position="332"/>
    </location>
</feature>
<dbReference type="GO" id="GO:0016787">
    <property type="term" value="F:hydrolase activity"/>
    <property type="evidence" value="ECO:0007669"/>
    <property type="project" value="UniProtKB-KW"/>
</dbReference>
<keyword evidence="1" id="KW-0378">Hydrolase</keyword>
<dbReference type="OrthoDB" id="5242879at2"/>
<dbReference type="InterPro" id="IPR005754">
    <property type="entry name" value="Sortase"/>
</dbReference>
<feature type="transmembrane region" description="Helical" evidence="3">
    <location>
        <begin position="279"/>
        <end position="300"/>
    </location>
</feature>
<feature type="transmembrane region" description="Helical" evidence="3">
    <location>
        <begin position="61"/>
        <end position="83"/>
    </location>
</feature>
<keyword evidence="5" id="KW-1185">Reference proteome</keyword>
<feature type="region of interest" description="Disordered" evidence="2">
    <location>
        <begin position="1"/>
        <end position="40"/>
    </location>
</feature>
<evidence type="ECO:0000313" key="4">
    <source>
        <dbReference type="EMBL" id="TQL64921.1"/>
    </source>
</evidence>
<dbReference type="SUPFAM" id="SSF63817">
    <property type="entry name" value="Sortase"/>
    <property type="match status" value="1"/>
</dbReference>
<dbReference type="Gene3D" id="2.40.260.10">
    <property type="entry name" value="Sortase"/>
    <property type="match status" value="1"/>
</dbReference>
<comment type="caution">
    <text evidence="4">The sequence shown here is derived from an EMBL/GenBank/DDBJ whole genome shotgun (WGS) entry which is preliminary data.</text>
</comment>
<keyword evidence="3" id="KW-1133">Transmembrane helix</keyword>
<sequence length="336" mass="35836">MTITEQPPAVLAASPTPEPVASHADAPSARYDAPRQAEPRERRAALTAAMPQFDGEDRTRILGFVLQTLGLLLLSVVVQVLLFSPLQHHRAQHIAYNDLRYALANGTSPVGQLTTSDRLITPGTPIGVIHIPKLGLDEVFLSGTTSDILQSGPGHRRDTVLPGQLGASVVMGRQATFGGPFRKIGTLAIGDEITVTTGQGTAIYTIAGFRRAGDPLPASLGAGRGRLTLVTASGTPYLPTGVLRVDADLTSEAFPTPRSVISTAELSDDEQAFASDQAAWPWVIIWLAVWAGVVAVVIWLRNWWGRAQAYLVGAPVFVLISYLLTQSLFAVLPNLI</sequence>
<keyword evidence="3" id="KW-0812">Transmembrane</keyword>
<accession>A0A542ZX43</accession>
<dbReference type="Proteomes" id="UP000315389">
    <property type="component" value="Unassembled WGS sequence"/>
</dbReference>
<name>A0A542ZX43_RARFA</name>
<evidence type="ECO:0000256" key="1">
    <source>
        <dbReference type="ARBA" id="ARBA00022801"/>
    </source>
</evidence>
<dbReference type="InterPro" id="IPR023365">
    <property type="entry name" value="Sortase_dom-sf"/>
</dbReference>
<dbReference type="EMBL" id="VFOS01000001">
    <property type="protein sequence ID" value="TQL64921.1"/>
    <property type="molecule type" value="Genomic_DNA"/>
</dbReference>
<protein>
    <submittedName>
        <fullName evidence="4">LPXTG-site transpeptidase (Sortase) family protein</fullName>
    </submittedName>
</protein>
<evidence type="ECO:0000256" key="3">
    <source>
        <dbReference type="SAM" id="Phobius"/>
    </source>
</evidence>
<keyword evidence="3" id="KW-0472">Membrane</keyword>
<proteinExistence type="predicted"/>
<organism evidence="4 5">
    <name type="scientific">Rarobacter faecitabidus</name>
    <dbReference type="NCBI Taxonomy" id="13243"/>
    <lineage>
        <taxon>Bacteria</taxon>
        <taxon>Bacillati</taxon>
        <taxon>Actinomycetota</taxon>
        <taxon>Actinomycetes</taxon>
        <taxon>Micrococcales</taxon>
        <taxon>Rarobacteraceae</taxon>
        <taxon>Rarobacter</taxon>
    </lineage>
</organism>
<dbReference type="RefSeq" id="WP_142120220.1">
    <property type="nucleotide sequence ID" value="NZ_BAAASV010000002.1"/>
</dbReference>
<gene>
    <name evidence="4" type="ORF">FB461_1453</name>
</gene>
<reference evidence="4 5" key="1">
    <citation type="submission" date="2019-06" db="EMBL/GenBank/DDBJ databases">
        <title>Sequencing the genomes of 1000 actinobacteria strains.</title>
        <authorList>
            <person name="Klenk H.-P."/>
        </authorList>
    </citation>
    <scope>NUCLEOTIDE SEQUENCE [LARGE SCALE GENOMIC DNA]</scope>
    <source>
        <strain evidence="4 5">DSM 4813</strain>
    </source>
</reference>
<dbReference type="Pfam" id="PF04203">
    <property type="entry name" value="Sortase"/>
    <property type="match status" value="1"/>
</dbReference>